<keyword evidence="5" id="KW-0560">Oxidoreductase</keyword>
<dbReference type="PIRSF" id="PIRSF006157">
    <property type="entry name" value="Doxgns_DODA"/>
    <property type="match status" value="1"/>
</dbReference>
<sequence length="262" mass="30166">MKNKSTLPCLFIAHGSPLNAILQNEYTETLQFIGNELKPLVKSILCISAHWRTEGVYISGAEKLSTIYDFSGFPEELYKINYNPNGNIELTNKIFSLLSKYNPKIDAKRGIDHGAWSILIHLFPHYDIPVVQLSLNLDFKLQQHYEISSLLKPLREEGVLIIGSGNIVHSFFAFSDEKNAESPDWAIEFDHTIKKALIEKNHETIIKYRRLFGKSAKLSVPTEEHYIPLLYIIGLQQEKDKIRFIYEKFQNSGMSMRSFILE</sequence>
<proteinExistence type="inferred from homology"/>
<name>A0A6N6VW64_9BACT</name>
<dbReference type="CDD" id="cd07363">
    <property type="entry name" value="45_DOPA_Dioxygenase"/>
    <property type="match status" value="1"/>
</dbReference>
<evidence type="ECO:0000256" key="5">
    <source>
        <dbReference type="ARBA" id="ARBA00023002"/>
    </source>
</evidence>
<dbReference type="Pfam" id="PF02900">
    <property type="entry name" value="LigB"/>
    <property type="match status" value="1"/>
</dbReference>
<evidence type="ECO:0000256" key="4">
    <source>
        <dbReference type="ARBA" id="ARBA00022833"/>
    </source>
</evidence>
<dbReference type="RefSeq" id="WP_153418417.1">
    <property type="nucleotide sequence ID" value="NZ_WFLM01000001.1"/>
</dbReference>
<dbReference type="SUPFAM" id="SSF53213">
    <property type="entry name" value="LigB-like"/>
    <property type="match status" value="1"/>
</dbReference>
<dbReference type="PANTHER" id="PTHR30096">
    <property type="entry name" value="4,5-DOPA DIOXYGENASE EXTRADIOL-LIKE PROTEIN"/>
    <property type="match status" value="1"/>
</dbReference>
<dbReference type="GO" id="GO:0008270">
    <property type="term" value="F:zinc ion binding"/>
    <property type="evidence" value="ECO:0007669"/>
    <property type="project" value="InterPro"/>
</dbReference>
<comment type="caution">
    <text evidence="7">The sequence shown here is derived from an EMBL/GenBank/DDBJ whole genome shotgun (WGS) entry which is preliminary data.</text>
</comment>
<gene>
    <name evidence="7" type="ORF">GCL60_02905</name>
</gene>
<comment type="similarity">
    <text evidence="2">Belongs to the DODA-type extradiol aromatic ring-opening dioxygenase family.</text>
</comment>
<dbReference type="Proteomes" id="UP000437748">
    <property type="component" value="Unassembled WGS sequence"/>
</dbReference>
<keyword evidence="8" id="KW-1185">Reference proteome</keyword>
<evidence type="ECO:0000256" key="2">
    <source>
        <dbReference type="ARBA" id="ARBA00007581"/>
    </source>
</evidence>
<dbReference type="GO" id="GO:0008198">
    <property type="term" value="F:ferrous iron binding"/>
    <property type="evidence" value="ECO:0007669"/>
    <property type="project" value="InterPro"/>
</dbReference>
<dbReference type="OrthoDB" id="5289554at2"/>
<dbReference type="InterPro" id="IPR004183">
    <property type="entry name" value="Xdiol_dOase_suB"/>
</dbReference>
<dbReference type="EMBL" id="WFLM01000001">
    <property type="protein sequence ID" value="KAB8040895.1"/>
    <property type="molecule type" value="Genomic_DNA"/>
</dbReference>
<keyword evidence="4" id="KW-0862">Zinc</keyword>
<evidence type="ECO:0000313" key="7">
    <source>
        <dbReference type="EMBL" id="KAB8040895.1"/>
    </source>
</evidence>
<evidence type="ECO:0000256" key="3">
    <source>
        <dbReference type="ARBA" id="ARBA00022723"/>
    </source>
</evidence>
<protein>
    <submittedName>
        <fullName evidence="7">4,5-DOPA dioxygenase extradiol</fullName>
    </submittedName>
</protein>
<keyword evidence="3" id="KW-0479">Metal-binding</keyword>
<dbReference type="InterPro" id="IPR014436">
    <property type="entry name" value="Extradiol_dOase_DODA"/>
</dbReference>
<keyword evidence="7" id="KW-0223">Dioxygenase</keyword>
<feature type="domain" description="Extradiol ring-cleavage dioxygenase class III enzyme subunit B" evidence="6">
    <location>
        <begin position="9"/>
        <end position="255"/>
    </location>
</feature>
<accession>A0A6N6VW64</accession>
<evidence type="ECO:0000256" key="1">
    <source>
        <dbReference type="ARBA" id="ARBA00001947"/>
    </source>
</evidence>
<reference evidence="7 8" key="1">
    <citation type="submission" date="2019-10" db="EMBL/GenBank/DDBJ databases">
        <title>New species of Slilvanegrellaceae.</title>
        <authorList>
            <person name="Pitt A."/>
            <person name="Hahn M.W."/>
        </authorList>
    </citation>
    <scope>NUCLEOTIDE SEQUENCE [LARGE SCALE GENOMIC DNA]</scope>
    <source>
        <strain evidence="7 8">SP-Ram-0.45-NSY-1</strain>
    </source>
</reference>
<dbReference type="Gene3D" id="3.40.830.10">
    <property type="entry name" value="LigB-like"/>
    <property type="match status" value="1"/>
</dbReference>
<dbReference type="AlphaFoldDB" id="A0A6N6VW64"/>
<evidence type="ECO:0000259" key="6">
    <source>
        <dbReference type="Pfam" id="PF02900"/>
    </source>
</evidence>
<dbReference type="PANTHER" id="PTHR30096:SF0">
    <property type="entry name" value="4,5-DOPA DIOXYGENASE EXTRADIOL-LIKE PROTEIN"/>
    <property type="match status" value="1"/>
</dbReference>
<evidence type="ECO:0000313" key="8">
    <source>
        <dbReference type="Proteomes" id="UP000437748"/>
    </source>
</evidence>
<organism evidence="7 8">
    <name type="scientific">Silvanigrella paludirubra</name>
    <dbReference type="NCBI Taxonomy" id="2499159"/>
    <lineage>
        <taxon>Bacteria</taxon>
        <taxon>Pseudomonadati</taxon>
        <taxon>Bdellovibrionota</taxon>
        <taxon>Oligoflexia</taxon>
        <taxon>Silvanigrellales</taxon>
        <taxon>Silvanigrellaceae</taxon>
        <taxon>Silvanigrella</taxon>
    </lineage>
</organism>
<comment type="cofactor">
    <cofactor evidence="1">
        <name>Zn(2+)</name>
        <dbReference type="ChEBI" id="CHEBI:29105"/>
    </cofactor>
</comment>
<dbReference type="GO" id="GO:0016702">
    <property type="term" value="F:oxidoreductase activity, acting on single donors with incorporation of molecular oxygen, incorporation of two atoms of oxygen"/>
    <property type="evidence" value="ECO:0007669"/>
    <property type="project" value="UniProtKB-ARBA"/>
</dbReference>